<feature type="binding site" evidence="7 9">
    <location>
        <position position="163"/>
    </location>
    <ligand>
        <name>substrate</name>
    </ligand>
</feature>
<dbReference type="FunFam" id="3.40.50.720:FF:000010">
    <property type="entry name" value="Malate dehydrogenase"/>
    <property type="match status" value="1"/>
</dbReference>
<dbReference type="GO" id="GO:0030060">
    <property type="term" value="F:L-malate dehydrogenase (NAD+) activity"/>
    <property type="evidence" value="ECO:0007669"/>
    <property type="project" value="UniProtKB-UniRule"/>
</dbReference>
<dbReference type="GO" id="GO:0006099">
    <property type="term" value="P:tricarboxylic acid cycle"/>
    <property type="evidence" value="ECO:0007669"/>
    <property type="project" value="UniProtKB-UniRule"/>
</dbReference>
<feature type="binding site" evidence="7 9">
    <location>
        <position position="99"/>
    </location>
    <ligand>
        <name>substrate</name>
    </ligand>
</feature>
<feature type="active site" description="Proton acceptor" evidence="7 8">
    <location>
        <position position="190"/>
    </location>
</feature>
<evidence type="ECO:0000313" key="13">
    <source>
        <dbReference type="EMBL" id="CUT18086.1"/>
    </source>
</evidence>
<dbReference type="AlphaFoldDB" id="A0A0S4M735"/>
<evidence type="ECO:0000256" key="9">
    <source>
        <dbReference type="PIRSR" id="PIRSR000102-2"/>
    </source>
</evidence>
<proteinExistence type="inferred from homology"/>
<dbReference type="InterPro" id="IPR001557">
    <property type="entry name" value="L-lactate/malate_DH"/>
</dbReference>
<dbReference type="PANTHER" id="PTHR23382">
    <property type="entry name" value="MALATE DEHYDROGENASE"/>
    <property type="match status" value="1"/>
</dbReference>
<organism evidence="13 14">
    <name type="scientific">Candidatus Ichthyocystis hellenicum</name>
    <dbReference type="NCBI Taxonomy" id="1561003"/>
    <lineage>
        <taxon>Bacteria</taxon>
        <taxon>Pseudomonadati</taxon>
        <taxon>Pseudomonadota</taxon>
        <taxon>Betaproteobacteria</taxon>
        <taxon>Burkholderiales</taxon>
        <taxon>Candidatus Ichthyocystis</taxon>
    </lineage>
</organism>
<keyword evidence="14" id="KW-1185">Reference proteome</keyword>
<dbReference type="PATRIC" id="fig|1561003.3.peg.1316"/>
<feature type="binding site" evidence="7 9">
    <location>
        <position position="132"/>
    </location>
    <ligand>
        <name>substrate</name>
    </ligand>
</feature>
<comment type="function">
    <text evidence="1 7">Catalyzes the reversible oxidation of malate to oxaloacetate.</text>
</comment>
<dbReference type="InterPro" id="IPR036291">
    <property type="entry name" value="NAD(P)-bd_dom_sf"/>
</dbReference>
<protein>
    <recommendedName>
        <fullName evidence="3 7">Malate dehydrogenase</fullName>
        <ecNumber evidence="3 7">1.1.1.37</ecNumber>
    </recommendedName>
</protein>
<keyword evidence="6 7" id="KW-0520">NAD</keyword>
<comment type="similarity">
    <text evidence="2 7">Belongs to the LDH/MDH superfamily. MDH type 2 family.</text>
</comment>
<comment type="catalytic activity">
    <reaction evidence="7">
        <text>(S)-malate + NAD(+) = oxaloacetate + NADH + H(+)</text>
        <dbReference type="Rhea" id="RHEA:21432"/>
        <dbReference type="ChEBI" id="CHEBI:15378"/>
        <dbReference type="ChEBI" id="CHEBI:15589"/>
        <dbReference type="ChEBI" id="CHEBI:16452"/>
        <dbReference type="ChEBI" id="CHEBI:57540"/>
        <dbReference type="ChEBI" id="CHEBI:57945"/>
        <dbReference type="EC" id="1.1.1.37"/>
    </reaction>
</comment>
<dbReference type="EC" id="1.1.1.37" evidence="3 7"/>
<evidence type="ECO:0000256" key="5">
    <source>
        <dbReference type="ARBA" id="ARBA00023002"/>
    </source>
</evidence>
<feature type="binding site" evidence="7 9">
    <location>
        <position position="93"/>
    </location>
    <ligand>
        <name>substrate</name>
    </ligand>
</feature>
<dbReference type="InterPro" id="IPR010945">
    <property type="entry name" value="Malate_DH_type2"/>
</dbReference>
<dbReference type="EMBL" id="LN906597">
    <property type="protein sequence ID" value="CUT18086.1"/>
    <property type="molecule type" value="Genomic_DNA"/>
</dbReference>
<dbReference type="FunFam" id="3.90.110.10:FF:000002">
    <property type="entry name" value="Malate dehydrogenase"/>
    <property type="match status" value="1"/>
</dbReference>
<dbReference type="Gene3D" id="3.40.50.720">
    <property type="entry name" value="NAD(P)-binding Rossmann-like Domain"/>
    <property type="match status" value="1"/>
</dbReference>
<evidence type="ECO:0000259" key="11">
    <source>
        <dbReference type="Pfam" id="PF00056"/>
    </source>
</evidence>
<dbReference type="NCBIfam" id="NF003916">
    <property type="entry name" value="PRK05442.1"/>
    <property type="match status" value="1"/>
</dbReference>
<gene>
    <name evidence="7 13" type="primary">mdh</name>
    <name evidence="13" type="ORF">Ark11_1281</name>
</gene>
<evidence type="ECO:0000256" key="10">
    <source>
        <dbReference type="PIRSR" id="PIRSR000102-3"/>
    </source>
</evidence>
<feature type="domain" description="Lactate/malate dehydrogenase C-terminal" evidence="12">
    <location>
        <begin position="158"/>
        <end position="325"/>
    </location>
</feature>
<dbReference type="InterPro" id="IPR001236">
    <property type="entry name" value="Lactate/malate_DH_N"/>
</dbReference>
<dbReference type="OrthoDB" id="9802969at2"/>
<feature type="binding site" evidence="7">
    <location>
        <begin position="12"/>
        <end position="18"/>
    </location>
    <ligand>
        <name>NAD(+)</name>
        <dbReference type="ChEBI" id="CHEBI:57540"/>
    </ligand>
</feature>
<keyword evidence="5 7" id="KW-0560">Oxidoreductase</keyword>
<evidence type="ECO:0000256" key="8">
    <source>
        <dbReference type="PIRSR" id="PIRSR000102-1"/>
    </source>
</evidence>
<dbReference type="InterPro" id="IPR015955">
    <property type="entry name" value="Lactate_DH/Glyco_Ohase_4_C"/>
</dbReference>
<evidence type="ECO:0000259" key="12">
    <source>
        <dbReference type="Pfam" id="PF02866"/>
    </source>
</evidence>
<sequence>MTSGAIRISVSGAAGQIAYSLLFSIARGNFLGPNQPIALQLLEITPAMDALKGVVMELLDCAFPLLDKITVSDDPDVAFRDADYIFLVGSKPRQKGQERRHLLEQNASIFKTQGMAINNSASRQVKVLIVGNPANTNALIAASNAPELKKTQFSGMVRLDQNRALSLLASHMNSSLTRTNIQKLSIWGNHSPTMFPDLSLATVDGEAVIEKIEHSWYEDFFIKTVAQRGTAVINARGSSSAASAASAAIDHMRDWALGSQKQEWSSMAVFTGNTYAPLIPEGLYCGMPCICLPGGEYEIVKDISLNEFAKEKIAMTVKELEEERDVVRKMLGQS</sequence>
<dbReference type="STRING" id="1561003.Ark11_1281"/>
<evidence type="ECO:0000313" key="14">
    <source>
        <dbReference type="Proteomes" id="UP000198651"/>
    </source>
</evidence>
<evidence type="ECO:0000256" key="4">
    <source>
        <dbReference type="ARBA" id="ARBA00022532"/>
    </source>
</evidence>
<evidence type="ECO:0000256" key="2">
    <source>
        <dbReference type="ARBA" id="ARBA00009613"/>
    </source>
</evidence>
<dbReference type="Pfam" id="PF00056">
    <property type="entry name" value="Ldh_1_N"/>
    <property type="match status" value="1"/>
</dbReference>
<dbReference type="SUPFAM" id="SSF56327">
    <property type="entry name" value="LDH C-terminal domain-like"/>
    <property type="match status" value="1"/>
</dbReference>
<feature type="binding site" evidence="7 10">
    <location>
        <begin position="130"/>
        <end position="132"/>
    </location>
    <ligand>
        <name>NAD(+)</name>
        <dbReference type="ChEBI" id="CHEBI:57540"/>
    </ligand>
</feature>
<dbReference type="Gene3D" id="3.90.110.10">
    <property type="entry name" value="Lactate dehydrogenase/glycoside hydrolase, family 4, C-terminal"/>
    <property type="match status" value="1"/>
</dbReference>
<name>A0A0S4M735_9BURK</name>
<evidence type="ECO:0000256" key="3">
    <source>
        <dbReference type="ARBA" id="ARBA00012995"/>
    </source>
</evidence>
<dbReference type="PIRSF" id="PIRSF000102">
    <property type="entry name" value="Lac_mal_DH"/>
    <property type="match status" value="1"/>
</dbReference>
<accession>A0A0S4M735</accession>
<dbReference type="SUPFAM" id="SSF51735">
    <property type="entry name" value="NAD(P)-binding Rossmann-fold domains"/>
    <property type="match status" value="1"/>
</dbReference>
<feature type="binding site" evidence="7 10">
    <location>
        <position position="106"/>
    </location>
    <ligand>
        <name>NAD(+)</name>
        <dbReference type="ChEBI" id="CHEBI:57540"/>
    </ligand>
</feature>
<dbReference type="Proteomes" id="UP000198651">
    <property type="component" value="Chromosome I"/>
</dbReference>
<evidence type="ECO:0000256" key="1">
    <source>
        <dbReference type="ARBA" id="ARBA00003966"/>
    </source>
</evidence>
<dbReference type="HAMAP" id="MF_01517">
    <property type="entry name" value="Malate_dehydrog_2"/>
    <property type="match status" value="1"/>
</dbReference>
<dbReference type="RefSeq" id="WP_092343193.1">
    <property type="nucleotide sequence ID" value="NZ_FLSL01000108.1"/>
</dbReference>
<reference evidence="14" key="1">
    <citation type="submission" date="2015-11" db="EMBL/GenBank/DDBJ databases">
        <authorList>
            <person name="Seth-Smith H.M.B."/>
        </authorList>
    </citation>
    <scope>NUCLEOTIDE SEQUENCE [LARGE SCALE GENOMIC DNA]</scope>
    <source>
        <strain evidence="14">2013Ark11</strain>
    </source>
</reference>
<keyword evidence="4 7" id="KW-0816">Tricarboxylic acid cycle</keyword>
<dbReference type="GO" id="GO:0006108">
    <property type="term" value="P:malate metabolic process"/>
    <property type="evidence" value="ECO:0007669"/>
    <property type="project" value="InterPro"/>
</dbReference>
<dbReference type="Pfam" id="PF02866">
    <property type="entry name" value="Ldh_1_C"/>
    <property type="match status" value="1"/>
</dbReference>
<feature type="binding site" evidence="7">
    <location>
        <position position="113"/>
    </location>
    <ligand>
        <name>NAD(+)</name>
        <dbReference type="ChEBI" id="CHEBI:57540"/>
    </ligand>
</feature>
<feature type="domain" description="Lactate/malate dehydrogenase N-terminal" evidence="11">
    <location>
        <begin position="7"/>
        <end position="150"/>
    </location>
</feature>
<evidence type="ECO:0000256" key="7">
    <source>
        <dbReference type="HAMAP-Rule" id="MF_01517"/>
    </source>
</evidence>
<dbReference type="NCBIfam" id="TIGR01759">
    <property type="entry name" value="MalateDH-SF1"/>
    <property type="match status" value="1"/>
</dbReference>
<evidence type="ECO:0000256" key="6">
    <source>
        <dbReference type="ARBA" id="ARBA00023027"/>
    </source>
</evidence>
<dbReference type="InterPro" id="IPR022383">
    <property type="entry name" value="Lactate/malate_DH_C"/>
</dbReference>